<dbReference type="GO" id="GO:0045639">
    <property type="term" value="P:positive regulation of myeloid cell differentiation"/>
    <property type="evidence" value="ECO:0007669"/>
    <property type="project" value="InterPro"/>
</dbReference>
<organism evidence="1 2">
    <name type="scientific">Periophthalmus magnuspinnatus</name>
    <dbReference type="NCBI Taxonomy" id="409849"/>
    <lineage>
        <taxon>Eukaryota</taxon>
        <taxon>Metazoa</taxon>
        <taxon>Chordata</taxon>
        <taxon>Craniata</taxon>
        <taxon>Vertebrata</taxon>
        <taxon>Euteleostomi</taxon>
        <taxon>Actinopterygii</taxon>
        <taxon>Neopterygii</taxon>
        <taxon>Teleostei</taxon>
        <taxon>Neoteleostei</taxon>
        <taxon>Acanthomorphata</taxon>
        <taxon>Gobiaria</taxon>
        <taxon>Gobiiformes</taxon>
        <taxon>Gobioidei</taxon>
        <taxon>Gobiidae</taxon>
        <taxon>Oxudercinae</taxon>
        <taxon>Periophthalmus</taxon>
    </lineage>
</organism>
<protein>
    <recommendedName>
        <fullName evidence="3">Colony stimulating factor 3 (granulocyte) a</fullName>
    </recommendedName>
</protein>
<dbReference type="PANTHER" id="PTHR10511:SF2">
    <property type="entry name" value="GRANULOCYTE COLONY-STIMULATING FACTOR"/>
    <property type="match status" value="1"/>
</dbReference>
<dbReference type="InterPro" id="IPR040117">
    <property type="entry name" value="GCSF/MGF"/>
</dbReference>
<accession>A0A3B3ZKH9</accession>
<proteinExistence type="predicted"/>
<dbReference type="Proteomes" id="UP000261520">
    <property type="component" value="Unplaced"/>
</dbReference>
<evidence type="ECO:0000313" key="2">
    <source>
        <dbReference type="Proteomes" id="UP000261520"/>
    </source>
</evidence>
<sequence>MATMTHSAPVFGVTTLVDQEQFQDLVQRSHSLIQKILLSISDVHSSSIHIKTLKLNSTENRKMEIMASNIGIPNAPVLTVVSENFPLETSLRHMSEGLQLHRGLLNFVLPKLNNNVKMAELSNDIGDLDLQIHKMLKLIQNTAVPTPTLEPVVLRLSGEYDIQVAAHLTLVNLSNFGQDVVVSLHSMELSEEEEIDS</sequence>
<dbReference type="GO" id="GO:0005125">
    <property type="term" value="F:cytokine activity"/>
    <property type="evidence" value="ECO:0007669"/>
    <property type="project" value="InterPro"/>
</dbReference>
<reference evidence="1" key="2">
    <citation type="submission" date="2025-09" db="UniProtKB">
        <authorList>
            <consortium name="Ensembl"/>
        </authorList>
    </citation>
    <scope>IDENTIFICATION</scope>
</reference>
<dbReference type="Gene3D" id="1.20.1250.10">
    <property type="match status" value="1"/>
</dbReference>
<dbReference type="PANTHER" id="PTHR10511">
    <property type="entry name" value="GRANULOCYTE COLONY-STIMULATING FACTOR"/>
    <property type="match status" value="1"/>
</dbReference>
<evidence type="ECO:0008006" key="3">
    <source>
        <dbReference type="Google" id="ProtNLM"/>
    </source>
</evidence>
<dbReference type="Ensembl" id="ENSPMGT00000005440.1">
    <property type="protein sequence ID" value="ENSPMGP00000005128.1"/>
    <property type="gene ID" value="ENSPMGG00000004310.1"/>
</dbReference>
<dbReference type="STRING" id="409849.ENSPMGP00000005128"/>
<keyword evidence="2" id="KW-1185">Reference proteome</keyword>
<name>A0A3B3ZKH9_9GOBI</name>
<dbReference type="InterPro" id="IPR009079">
    <property type="entry name" value="4_helix_cytokine-like_core"/>
</dbReference>
<dbReference type="AlphaFoldDB" id="A0A3B3ZKH9"/>
<dbReference type="SUPFAM" id="SSF47266">
    <property type="entry name" value="4-helical cytokines"/>
    <property type="match status" value="1"/>
</dbReference>
<reference evidence="1" key="1">
    <citation type="submission" date="2025-08" db="UniProtKB">
        <authorList>
            <consortium name="Ensembl"/>
        </authorList>
    </citation>
    <scope>IDENTIFICATION</scope>
</reference>
<evidence type="ECO:0000313" key="1">
    <source>
        <dbReference type="Ensembl" id="ENSPMGP00000005128.1"/>
    </source>
</evidence>